<keyword evidence="2" id="KW-1185">Reference proteome</keyword>
<dbReference type="EMBL" id="KV418267">
    <property type="protein sequence ID" value="KZP02860.1"/>
    <property type="molecule type" value="Genomic_DNA"/>
</dbReference>
<protein>
    <submittedName>
        <fullName evidence="1">Uncharacterized protein</fullName>
    </submittedName>
</protein>
<dbReference type="OrthoDB" id="2748942at2759"/>
<evidence type="ECO:0000313" key="2">
    <source>
        <dbReference type="Proteomes" id="UP000076532"/>
    </source>
</evidence>
<organism evidence="1 2">
    <name type="scientific">Athelia psychrophila</name>
    <dbReference type="NCBI Taxonomy" id="1759441"/>
    <lineage>
        <taxon>Eukaryota</taxon>
        <taxon>Fungi</taxon>
        <taxon>Dikarya</taxon>
        <taxon>Basidiomycota</taxon>
        <taxon>Agaricomycotina</taxon>
        <taxon>Agaricomycetes</taxon>
        <taxon>Agaricomycetidae</taxon>
        <taxon>Atheliales</taxon>
        <taxon>Atheliaceae</taxon>
        <taxon>Athelia</taxon>
    </lineage>
</organism>
<evidence type="ECO:0000313" key="1">
    <source>
        <dbReference type="EMBL" id="KZP02860.1"/>
    </source>
</evidence>
<reference evidence="1 2" key="1">
    <citation type="journal article" date="2016" name="Mol. Biol. Evol.">
        <title>Comparative Genomics of Early-Diverging Mushroom-Forming Fungi Provides Insights into the Origins of Lignocellulose Decay Capabilities.</title>
        <authorList>
            <person name="Nagy L.G."/>
            <person name="Riley R."/>
            <person name="Tritt A."/>
            <person name="Adam C."/>
            <person name="Daum C."/>
            <person name="Floudas D."/>
            <person name="Sun H."/>
            <person name="Yadav J.S."/>
            <person name="Pangilinan J."/>
            <person name="Larsson K.H."/>
            <person name="Matsuura K."/>
            <person name="Barry K."/>
            <person name="Labutti K."/>
            <person name="Kuo R."/>
            <person name="Ohm R.A."/>
            <person name="Bhattacharya S.S."/>
            <person name="Shirouzu T."/>
            <person name="Yoshinaga Y."/>
            <person name="Martin F.M."/>
            <person name="Grigoriev I.V."/>
            <person name="Hibbett D.S."/>
        </authorList>
    </citation>
    <scope>NUCLEOTIDE SEQUENCE [LARGE SCALE GENOMIC DNA]</scope>
    <source>
        <strain evidence="1 2">CBS 109695</strain>
    </source>
</reference>
<gene>
    <name evidence="1" type="ORF">FIBSPDRAFT_845472</name>
</gene>
<dbReference type="AlphaFoldDB" id="A0A167TEK6"/>
<dbReference type="Proteomes" id="UP000076532">
    <property type="component" value="Unassembled WGS sequence"/>
</dbReference>
<name>A0A167TEK6_9AGAM</name>
<sequence>MCHWRRVQNHYKRCGHEFDLPDEMIQCEDRFCKFSSAHPSDCKSPACADTCWQYRTFPAMYRPELDRWCPVCVQAGKGGGPKA</sequence>
<proteinExistence type="predicted"/>
<accession>A0A167TEK6</accession>